<evidence type="ECO:0000256" key="2">
    <source>
        <dbReference type="ARBA" id="ARBA00010266"/>
    </source>
</evidence>
<evidence type="ECO:0000313" key="7">
    <source>
        <dbReference type="EMBL" id="EGJ27175.1"/>
    </source>
</evidence>
<dbReference type="InterPro" id="IPR002901">
    <property type="entry name" value="MGlyc_endo_b_GlcNAc-like_dom"/>
</dbReference>
<dbReference type="InterPro" id="IPR008044">
    <property type="entry name" value="Phage_lysin"/>
</dbReference>
<feature type="domain" description="NlpC/P60" evidence="6">
    <location>
        <begin position="153"/>
        <end position="297"/>
    </location>
</feature>
<evidence type="ECO:0000313" key="8">
    <source>
        <dbReference type="Proteomes" id="UP000005356"/>
    </source>
</evidence>
<sequence>MSFLDDIKAGCLKGWEQYKILPSLTAAQAILESGWGKHAPHNALFGIKADASWTGKSFNTKTQEEYQPGVMTDIVDRFRAYDSWTDSILDHGKFLNDNPRYKAVIGETDYKKACHAIKAAGYATASGYAELLIQLIEENDLQKWDEEVIGKGENAMTINTEQAIAWMSARQGKVTYSMDYRNGPSSYDCSSSIYFALRSAGASDNGWAVNTEYEHEWLVKNGYQLVAENELLYPKRGDIGIWGKRGYSAGSGGHTFMFLDDSNIIHCNYGYNGITVNDYNEIWYANGQPYEYLYRYTGSGSAPVNQQTVVSQFERELDVNTPLSNSNMPYYEATVSEDYYVESKPDVNSEDKELLKAGTRVRVYEKLNGWARIGAPQSAQWVEDSYLVDATDM</sequence>
<protein>
    <submittedName>
        <fullName evidence="7">Mannosyl-glycoprotein endo-beta-N-acetylglucosaminidase</fullName>
    </submittedName>
</protein>
<dbReference type="Pfam" id="PF05382">
    <property type="entry name" value="Amidase_5"/>
    <property type="match status" value="1"/>
</dbReference>
<keyword evidence="4" id="KW-0378">Hydrolase</keyword>
<accession>A0ABN0CVJ7</accession>
<dbReference type="InterPro" id="IPR051056">
    <property type="entry name" value="Glycosyl_Hydrolase_73"/>
</dbReference>
<dbReference type="Gene3D" id="3.90.1720.10">
    <property type="entry name" value="endopeptidase domain like (from Nostoc punctiforme)"/>
    <property type="match status" value="1"/>
</dbReference>
<dbReference type="Gene3D" id="2.10.70.40">
    <property type="entry name" value="peptidoglycan hydrolase"/>
    <property type="match status" value="1"/>
</dbReference>
<gene>
    <name evidence="7" type="ORF">STRPO_0302</name>
</gene>
<dbReference type="PANTHER" id="PTHR33308">
    <property type="entry name" value="PEPTIDOGLYCAN HYDROLASE FLGJ"/>
    <property type="match status" value="1"/>
</dbReference>
<dbReference type="PRINTS" id="PR01002">
    <property type="entry name" value="FLGFLGJ"/>
</dbReference>
<proteinExistence type="inferred from homology"/>
<evidence type="ECO:0000256" key="3">
    <source>
        <dbReference type="ARBA" id="ARBA00022670"/>
    </source>
</evidence>
<dbReference type="Pfam" id="PF01832">
    <property type="entry name" value="Glucosaminidase"/>
    <property type="match status" value="1"/>
</dbReference>
<keyword evidence="8" id="KW-1185">Reference proteome</keyword>
<keyword evidence="3" id="KW-0645">Protease</keyword>
<name>A0ABN0CVJ7_STRPO</name>
<dbReference type="RefSeq" id="WP_003083904.1">
    <property type="nucleotide sequence ID" value="NZ_AEUU02000001.1"/>
</dbReference>
<reference evidence="7 8" key="1">
    <citation type="journal article" date="2014" name="Int. J. Syst. Evol. Microbiol.">
        <title>Phylogenomics and the dynamic genome evolution of the genus Streptococcus.</title>
        <authorList>
            <consortium name="The Broad Institute Genome Sequencing Platform"/>
            <person name="Richards V.P."/>
            <person name="Palmer S.R."/>
            <person name="Pavinski Bitar P.D."/>
            <person name="Qin X."/>
            <person name="Weinstock G.M."/>
            <person name="Highlander S.K."/>
            <person name="Town C.D."/>
            <person name="Burne R.A."/>
            <person name="Stanhope M.J."/>
        </authorList>
    </citation>
    <scope>NUCLEOTIDE SEQUENCE [LARGE SCALE GENOMIC DNA]</scope>
    <source>
        <strain evidence="7 8">Jelinkova 176</strain>
    </source>
</reference>
<dbReference type="SUPFAM" id="SSF54001">
    <property type="entry name" value="Cysteine proteinases"/>
    <property type="match status" value="1"/>
</dbReference>
<dbReference type="EMBL" id="AEUU02000001">
    <property type="protein sequence ID" value="EGJ27175.1"/>
    <property type="molecule type" value="Genomic_DNA"/>
</dbReference>
<comment type="similarity">
    <text evidence="1">Belongs to the peptidase C40 family.</text>
</comment>
<dbReference type="InterPro" id="IPR000064">
    <property type="entry name" value="NLP_P60_dom"/>
</dbReference>
<dbReference type="SMART" id="SM00047">
    <property type="entry name" value="LYZ2"/>
    <property type="match status" value="1"/>
</dbReference>
<organism evidence="7 8">
    <name type="scientific">Streptococcus porcinus str. Jelinkova 176</name>
    <dbReference type="NCBI Taxonomy" id="873448"/>
    <lineage>
        <taxon>Bacteria</taxon>
        <taxon>Bacillati</taxon>
        <taxon>Bacillota</taxon>
        <taxon>Bacilli</taxon>
        <taxon>Lactobacillales</taxon>
        <taxon>Streptococcaceae</taxon>
        <taxon>Streptococcus</taxon>
    </lineage>
</organism>
<dbReference type="PANTHER" id="PTHR33308:SF9">
    <property type="entry name" value="PEPTIDOGLYCAN HYDROLASE FLGJ"/>
    <property type="match status" value="1"/>
</dbReference>
<comment type="caution">
    <text evidence="7">The sequence shown here is derived from an EMBL/GenBank/DDBJ whole genome shotgun (WGS) entry which is preliminary data.</text>
</comment>
<evidence type="ECO:0000256" key="1">
    <source>
        <dbReference type="ARBA" id="ARBA00007074"/>
    </source>
</evidence>
<evidence type="ECO:0000256" key="4">
    <source>
        <dbReference type="ARBA" id="ARBA00022801"/>
    </source>
</evidence>
<dbReference type="PROSITE" id="PS51935">
    <property type="entry name" value="NLPC_P60"/>
    <property type="match status" value="1"/>
</dbReference>
<evidence type="ECO:0000259" key="6">
    <source>
        <dbReference type="PROSITE" id="PS51935"/>
    </source>
</evidence>
<evidence type="ECO:0000256" key="5">
    <source>
        <dbReference type="ARBA" id="ARBA00022807"/>
    </source>
</evidence>
<comment type="similarity">
    <text evidence="2">Belongs to the glycosyl hydrolase 73 family.</text>
</comment>
<dbReference type="InterPro" id="IPR038765">
    <property type="entry name" value="Papain-like_cys_pep_sf"/>
</dbReference>
<dbReference type="Proteomes" id="UP000005356">
    <property type="component" value="Unassembled WGS sequence"/>
</dbReference>
<keyword evidence="5" id="KW-0788">Thiol protease</keyword>
<dbReference type="Gene3D" id="1.10.530.10">
    <property type="match status" value="1"/>
</dbReference>